<protein>
    <submittedName>
        <fullName evidence="1">Ribonuclease H</fullName>
    </submittedName>
</protein>
<dbReference type="Proteomes" id="UP001163823">
    <property type="component" value="Chromosome 3"/>
</dbReference>
<dbReference type="PANTHER" id="PTHR47074:SF21">
    <property type="entry name" value="RNASE H TYPE-1 DOMAIN-CONTAINING PROTEIN"/>
    <property type="match status" value="1"/>
</dbReference>
<dbReference type="PANTHER" id="PTHR47074">
    <property type="entry name" value="BNAC02G40300D PROTEIN"/>
    <property type="match status" value="1"/>
</dbReference>
<dbReference type="InterPro" id="IPR052929">
    <property type="entry name" value="RNase_H-like_EbsB-rel"/>
</dbReference>
<evidence type="ECO:0000313" key="1">
    <source>
        <dbReference type="EMBL" id="KAJ7978169.1"/>
    </source>
</evidence>
<keyword evidence="2" id="KW-1185">Reference proteome</keyword>
<sequence length="154" mass="17859">MEETVIHALTDCPKAKEVWMVLGQAKVDIIFFSQDVVTWLDLNLVDNSSFHSIHWNQLFGITCWLLWSWRNKLVFDDDFVWLLRPDIIVWQYVREMQSSKLAFGPMQARGLRHWLHIGWEPPPVGWIKINFDGAVKGNPGWATVPGLARDSEGK</sequence>
<gene>
    <name evidence="1" type="ORF">O6P43_007675</name>
</gene>
<accession>A0AAD7QAY1</accession>
<dbReference type="KEGG" id="qsa:O6P43_007675"/>
<comment type="caution">
    <text evidence="1">The sequence shown here is derived from an EMBL/GenBank/DDBJ whole genome shotgun (WGS) entry which is preliminary data.</text>
</comment>
<name>A0AAD7QAY1_QUISA</name>
<dbReference type="EMBL" id="JARAOO010000003">
    <property type="protein sequence ID" value="KAJ7978169.1"/>
    <property type="molecule type" value="Genomic_DNA"/>
</dbReference>
<dbReference type="AlphaFoldDB" id="A0AAD7QAY1"/>
<organism evidence="1 2">
    <name type="scientific">Quillaja saponaria</name>
    <name type="common">Soap bark tree</name>
    <dbReference type="NCBI Taxonomy" id="32244"/>
    <lineage>
        <taxon>Eukaryota</taxon>
        <taxon>Viridiplantae</taxon>
        <taxon>Streptophyta</taxon>
        <taxon>Embryophyta</taxon>
        <taxon>Tracheophyta</taxon>
        <taxon>Spermatophyta</taxon>
        <taxon>Magnoliopsida</taxon>
        <taxon>eudicotyledons</taxon>
        <taxon>Gunneridae</taxon>
        <taxon>Pentapetalae</taxon>
        <taxon>rosids</taxon>
        <taxon>fabids</taxon>
        <taxon>Fabales</taxon>
        <taxon>Quillajaceae</taxon>
        <taxon>Quillaja</taxon>
    </lineage>
</organism>
<reference evidence="1" key="1">
    <citation type="journal article" date="2023" name="Science">
        <title>Elucidation of the pathway for biosynthesis of saponin adjuvants from the soapbark tree.</title>
        <authorList>
            <person name="Reed J."/>
            <person name="Orme A."/>
            <person name="El-Demerdash A."/>
            <person name="Owen C."/>
            <person name="Martin L.B.B."/>
            <person name="Misra R.C."/>
            <person name="Kikuchi S."/>
            <person name="Rejzek M."/>
            <person name="Martin A.C."/>
            <person name="Harkess A."/>
            <person name="Leebens-Mack J."/>
            <person name="Louveau T."/>
            <person name="Stephenson M.J."/>
            <person name="Osbourn A."/>
        </authorList>
    </citation>
    <scope>NUCLEOTIDE SEQUENCE</scope>
    <source>
        <strain evidence="1">S10</strain>
    </source>
</reference>
<proteinExistence type="predicted"/>
<evidence type="ECO:0000313" key="2">
    <source>
        <dbReference type="Proteomes" id="UP001163823"/>
    </source>
</evidence>